<keyword evidence="3" id="KW-1185">Reference proteome</keyword>
<feature type="compositionally biased region" description="Polar residues" evidence="1">
    <location>
        <begin position="158"/>
        <end position="171"/>
    </location>
</feature>
<feature type="region of interest" description="Disordered" evidence="1">
    <location>
        <begin position="1"/>
        <end position="37"/>
    </location>
</feature>
<organism evidence="2 3">
    <name type="scientific">Castilleja foliolosa</name>
    <dbReference type="NCBI Taxonomy" id="1961234"/>
    <lineage>
        <taxon>Eukaryota</taxon>
        <taxon>Viridiplantae</taxon>
        <taxon>Streptophyta</taxon>
        <taxon>Embryophyta</taxon>
        <taxon>Tracheophyta</taxon>
        <taxon>Spermatophyta</taxon>
        <taxon>Magnoliopsida</taxon>
        <taxon>eudicotyledons</taxon>
        <taxon>Gunneridae</taxon>
        <taxon>Pentapetalae</taxon>
        <taxon>asterids</taxon>
        <taxon>lamiids</taxon>
        <taxon>Lamiales</taxon>
        <taxon>Orobanchaceae</taxon>
        <taxon>Pedicularideae</taxon>
        <taxon>Castillejinae</taxon>
        <taxon>Castilleja</taxon>
    </lineage>
</organism>
<dbReference type="EMBL" id="JAVIJP010000013">
    <property type="protein sequence ID" value="KAL3644633.1"/>
    <property type="molecule type" value="Genomic_DNA"/>
</dbReference>
<evidence type="ECO:0000313" key="3">
    <source>
        <dbReference type="Proteomes" id="UP001632038"/>
    </source>
</evidence>
<protein>
    <submittedName>
        <fullName evidence="2">Uncharacterized protein</fullName>
    </submittedName>
</protein>
<evidence type="ECO:0000313" key="2">
    <source>
        <dbReference type="EMBL" id="KAL3644633.1"/>
    </source>
</evidence>
<sequence length="185" mass="20214">MKLWEQHTKKGSDEGLRRRLRLGKNKKRSDDDAGNEQPYSVVESMLGVIAGCRRCLVDGGGGSKPWLRNAPTGKSPYHHRVFAIDHHRNSTTNTGESFSKPPSDKAPIAATTKPQTTTTKPQSPSPSPPSYATDQPETTHRNDGAATNHHDKAPTAVAISSLSDQQPWPDYTASSLSLCRFRPMA</sequence>
<reference evidence="3" key="1">
    <citation type="journal article" date="2024" name="IScience">
        <title>Strigolactones Initiate the Formation of Haustorium-like Structures in Castilleja.</title>
        <authorList>
            <person name="Buerger M."/>
            <person name="Peterson D."/>
            <person name="Chory J."/>
        </authorList>
    </citation>
    <scope>NUCLEOTIDE SEQUENCE [LARGE SCALE GENOMIC DNA]</scope>
</reference>
<gene>
    <name evidence="2" type="ORF">CASFOL_009813</name>
</gene>
<feature type="region of interest" description="Disordered" evidence="1">
    <location>
        <begin position="87"/>
        <end position="171"/>
    </location>
</feature>
<evidence type="ECO:0000256" key="1">
    <source>
        <dbReference type="SAM" id="MobiDB-lite"/>
    </source>
</evidence>
<feature type="compositionally biased region" description="Basic and acidic residues" evidence="1">
    <location>
        <begin position="137"/>
        <end position="153"/>
    </location>
</feature>
<feature type="compositionally biased region" description="Low complexity" evidence="1">
    <location>
        <begin position="111"/>
        <end position="122"/>
    </location>
</feature>
<accession>A0ABD3DQQ8</accession>
<dbReference type="Proteomes" id="UP001632038">
    <property type="component" value="Unassembled WGS sequence"/>
</dbReference>
<proteinExistence type="predicted"/>
<feature type="compositionally biased region" description="Basic and acidic residues" evidence="1">
    <location>
        <begin position="1"/>
        <end position="17"/>
    </location>
</feature>
<name>A0ABD3DQQ8_9LAMI</name>
<dbReference type="AlphaFoldDB" id="A0ABD3DQQ8"/>
<comment type="caution">
    <text evidence="2">The sequence shown here is derived from an EMBL/GenBank/DDBJ whole genome shotgun (WGS) entry which is preliminary data.</text>
</comment>
<feature type="compositionally biased region" description="Basic residues" evidence="1">
    <location>
        <begin position="18"/>
        <end position="27"/>
    </location>
</feature>